<organism evidence="1 2">
    <name type="scientific">Glossina pallidipes</name>
    <name type="common">Tsetse fly</name>
    <dbReference type="NCBI Taxonomy" id="7398"/>
    <lineage>
        <taxon>Eukaryota</taxon>
        <taxon>Metazoa</taxon>
        <taxon>Ecdysozoa</taxon>
        <taxon>Arthropoda</taxon>
        <taxon>Hexapoda</taxon>
        <taxon>Insecta</taxon>
        <taxon>Pterygota</taxon>
        <taxon>Neoptera</taxon>
        <taxon>Endopterygota</taxon>
        <taxon>Diptera</taxon>
        <taxon>Brachycera</taxon>
        <taxon>Muscomorpha</taxon>
        <taxon>Hippoboscoidea</taxon>
        <taxon>Glossinidae</taxon>
        <taxon>Glossina</taxon>
    </lineage>
</organism>
<evidence type="ECO:0000313" key="2">
    <source>
        <dbReference type="Proteomes" id="UP000092445"/>
    </source>
</evidence>
<name>A0A1A9ZI98_GLOPL</name>
<reference evidence="2" key="1">
    <citation type="submission" date="2014-03" db="EMBL/GenBank/DDBJ databases">
        <authorList>
            <person name="Aksoy S."/>
            <person name="Warren W."/>
            <person name="Wilson R.K."/>
        </authorList>
    </citation>
    <scope>NUCLEOTIDE SEQUENCE [LARGE SCALE GENOMIC DNA]</scope>
    <source>
        <strain evidence="2">IAEA</strain>
    </source>
</reference>
<dbReference type="Proteomes" id="UP000092445">
    <property type="component" value="Unassembled WGS sequence"/>
</dbReference>
<dbReference type="AlphaFoldDB" id="A0A1A9ZI98"/>
<dbReference type="EnsemblMetazoa" id="GPAI015444-RA">
    <property type="protein sequence ID" value="GPAI015444-PA"/>
    <property type="gene ID" value="GPAI015444"/>
</dbReference>
<sequence length="77" mass="8740">MPINRHLHKLLFSGSAVAAATAAVINLGDYKLISRLLLLTNKVVKPRLHFKFEDLDAQEQLKCKPYGSRVFLLNEYT</sequence>
<proteinExistence type="predicted"/>
<evidence type="ECO:0000313" key="1">
    <source>
        <dbReference type="EnsemblMetazoa" id="GPAI015444-PA"/>
    </source>
</evidence>
<dbReference type="VEuPathDB" id="VectorBase:GPAI015444"/>
<protein>
    <submittedName>
        <fullName evidence="1">Uncharacterized protein</fullName>
    </submittedName>
</protein>
<reference evidence="1" key="2">
    <citation type="submission" date="2020-05" db="UniProtKB">
        <authorList>
            <consortium name="EnsemblMetazoa"/>
        </authorList>
    </citation>
    <scope>IDENTIFICATION</scope>
    <source>
        <strain evidence="1">IAEA</strain>
    </source>
</reference>
<accession>A0A1A9ZI98</accession>
<keyword evidence="2" id="KW-1185">Reference proteome</keyword>